<reference evidence="1" key="1">
    <citation type="submission" date="2021-12" db="EMBL/GenBank/DDBJ databases">
        <title>Convergent genome expansion in fungi linked to evolution of root-endophyte symbiosis.</title>
        <authorList>
            <consortium name="DOE Joint Genome Institute"/>
            <person name="Ke Y.-H."/>
            <person name="Bonito G."/>
            <person name="Liao H.-L."/>
            <person name="Looney B."/>
            <person name="Rojas-Flechas A."/>
            <person name="Nash J."/>
            <person name="Hameed K."/>
            <person name="Schadt C."/>
            <person name="Martin F."/>
            <person name="Crous P.W."/>
            <person name="Miettinen O."/>
            <person name="Magnuson J.K."/>
            <person name="Labbe J."/>
            <person name="Jacobson D."/>
            <person name="Doktycz M.J."/>
            <person name="Veneault-Fourrey C."/>
            <person name="Kuo A."/>
            <person name="Mondo S."/>
            <person name="Calhoun S."/>
            <person name="Riley R."/>
            <person name="Ohm R."/>
            <person name="LaButti K."/>
            <person name="Andreopoulos B."/>
            <person name="Pangilinan J."/>
            <person name="Nolan M."/>
            <person name="Tritt A."/>
            <person name="Clum A."/>
            <person name="Lipzen A."/>
            <person name="Daum C."/>
            <person name="Barry K."/>
            <person name="Grigoriev I.V."/>
            <person name="Vilgalys R."/>
        </authorList>
    </citation>
    <scope>NUCLEOTIDE SEQUENCE</scope>
    <source>
        <strain evidence="1">PMI_201</strain>
    </source>
</reference>
<comment type="caution">
    <text evidence="1">The sequence shown here is derived from an EMBL/GenBank/DDBJ whole genome shotgun (WGS) entry which is preliminary data.</text>
</comment>
<dbReference type="AlphaFoldDB" id="A0AAD4Q0M3"/>
<proteinExistence type="predicted"/>
<dbReference type="InterPro" id="IPR046366">
    <property type="entry name" value="MPAB"/>
</dbReference>
<name>A0AAD4Q0M3_9EURO</name>
<dbReference type="RefSeq" id="XP_046072039.1">
    <property type="nucleotide sequence ID" value="XM_046211203.1"/>
</dbReference>
<dbReference type="EMBL" id="JAJTJA010000006">
    <property type="protein sequence ID" value="KAH8697338.1"/>
    <property type="molecule type" value="Genomic_DNA"/>
</dbReference>
<dbReference type="GeneID" id="70241490"/>
<keyword evidence="2" id="KW-1185">Reference proteome</keyword>
<organism evidence="1 2">
    <name type="scientific">Talaromyces proteolyticus</name>
    <dbReference type="NCBI Taxonomy" id="1131652"/>
    <lineage>
        <taxon>Eukaryota</taxon>
        <taxon>Fungi</taxon>
        <taxon>Dikarya</taxon>
        <taxon>Ascomycota</taxon>
        <taxon>Pezizomycotina</taxon>
        <taxon>Eurotiomycetes</taxon>
        <taxon>Eurotiomycetidae</taxon>
        <taxon>Eurotiales</taxon>
        <taxon>Trichocomaceae</taxon>
        <taxon>Talaromyces</taxon>
        <taxon>Talaromyces sect. Bacilispori</taxon>
    </lineage>
</organism>
<accession>A0AAD4Q0M3</accession>
<evidence type="ECO:0008006" key="3">
    <source>
        <dbReference type="Google" id="ProtNLM"/>
    </source>
</evidence>
<dbReference type="PANTHER" id="PTHR36124">
    <property type="match status" value="1"/>
</dbReference>
<dbReference type="PANTHER" id="PTHR36124:SF1">
    <property type="entry name" value="ER-BOUND OXYGENASE MPAB_MPAB'_RUBBER OXYGENASE CATALYTIC DOMAIN-CONTAINING PROTEIN"/>
    <property type="match status" value="1"/>
</dbReference>
<protein>
    <recommendedName>
        <fullName evidence="3">ER-bound oxygenase mpaB/mpaB'/Rubber oxygenase catalytic domain-containing protein</fullName>
    </recommendedName>
</protein>
<evidence type="ECO:0000313" key="2">
    <source>
        <dbReference type="Proteomes" id="UP001201262"/>
    </source>
</evidence>
<gene>
    <name evidence="1" type="ORF">BGW36DRAFT_295709</name>
</gene>
<evidence type="ECO:0000313" key="1">
    <source>
        <dbReference type="EMBL" id="KAH8697338.1"/>
    </source>
</evidence>
<sequence length="401" mass="46142">MAFYALPVLLAYLLLVKTLRFRRIDKLQTQYSTTSLASMTDREAWGIQKSMMELEFPFTFYKSLQFALFRTYGIPTISKTLTKTQLFANPLYSFKRYADTVLLIGEFTSHDPTSERTRIAIARTNFIHSPYLQSGAITPEDMLYTLSLFATEPLRFIDLYEWRSTTTLERCAMGVFWKSVGDALGIDYAGYLPSASKGFRDGNHWLQEVTAWAQEYEAKAMVPAQSNRETAEQTTALLTYVLPPRLKLIGEWFVSHMMDDRLRRAMIYDPAPDLANVVFSASFSLRKFILRYLTLPRPEFLRSLSFSEKPDPVTGTYHLLSWSAQPFYVKPTLWNRWLSPAALFFRILGLPVPGDQGDTFFPNGYHLDNVGPNTFSGKGKDFMEKQIKILEVERRGQCPFH</sequence>
<dbReference type="GO" id="GO:0016491">
    <property type="term" value="F:oxidoreductase activity"/>
    <property type="evidence" value="ECO:0007669"/>
    <property type="project" value="InterPro"/>
</dbReference>
<dbReference type="Proteomes" id="UP001201262">
    <property type="component" value="Unassembled WGS sequence"/>
</dbReference>